<evidence type="ECO:0000313" key="3">
    <source>
        <dbReference type="Proteomes" id="UP000465302"/>
    </source>
</evidence>
<gene>
    <name evidence="2" type="ORF">MAGR_61980</name>
</gene>
<name>A0A7I9WBW8_MYCAG</name>
<keyword evidence="1" id="KW-1133">Transmembrane helix</keyword>
<dbReference type="AlphaFoldDB" id="A0A7I9WBW8"/>
<reference evidence="2 3" key="1">
    <citation type="journal article" date="2019" name="Emerg. Microbes Infect.">
        <title>Comprehensive subspecies identification of 175 nontuberculous mycobacteria species based on 7547 genomic profiles.</title>
        <authorList>
            <person name="Matsumoto Y."/>
            <person name="Kinjo T."/>
            <person name="Motooka D."/>
            <person name="Nabeya D."/>
            <person name="Jung N."/>
            <person name="Uechi K."/>
            <person name="Horii T."/>
            <person name="Iida T."/>
            <person name="Fujita J."/>
            <person name="Nakamura S."/>
        </authorList>
    </citation>
    <scope>NUCLEOTIDE SEQUENCE [LARGE SCALE GENOMIC DNA]</scope>
    <source>
        <strain evidence="2 3">JCM 6377</strain>
    </source>
</reference>
<feature type="transmembrane region" description="Helical" evidence="1">
    <location>
        <begin position="51"/>
        <end position="76"/>
    </location>
</feature>
<organism evidence="2 3">
    <name type="scientific">Mycolicibacterium agri</name>
    <name type="common">Mycobacterium agri</name>
    <dbReference type="NCBI Taxonomy" id="36811"/>
    <lineage>
        <taxon>Bacteria</taxon>
        <taxon>Bacillati</taxon>
        <taxon>Actinomycetota</taxon>
        <taxon>Actinomycetes</taxon>
        <taxon>Mycobacteriales</taxon>
        <taxon>Mycobacteriaceae</taxon>
        <taxon>Mycolicibacterium</taxon>
    </lineage>
</organism>
<dbReference type="EMBL" id="BLKS01000002">
    <property type="protein sequence ID" value="GFG54757.1"/>
    <property type="molecule type" value="Genomic_DNA"/>
</dbReference>
<evidence type="ECO:0000256" key="1">
    <source>
        <dbReference type="SAM" id="Phobius"/>
    </source>
</evidence>
<keyword evidence="1" id="KW-0472">Membrane</keyword>
<proteinExistence type="predicted"/>
<protein>
    <submittedName>
        <fullName evidence="2">Uncharacterized protein</fullName>
    </submittedName>
</protein>
<sequence>MVEVSSVRRGRLIVFCEDALEHDDPVGFGGIARVIAVSGCGRRVDTGMIMIVPVVVIVIMLMLMLMLMVVITVVAVEAAHLSHLFEFQ</sequence>
<accession>A0A7I9WBW8</accession>
<comment type="caution">
    <text evidence="2">The sequence shown here is derived from an EMBL/GenBank/DDBJ whole genome shotgun (WGS) entry which is preliminary data.</text>
</comment>
<dbReference type="Proteomes" id="UP000465302">
    <property type="component" value="Unassembled WGS sequence"/>
</dbReference>
<evidence type="ECO:0000313" key="2">
    <source>
        <dbReference type="EMBL" id="GFG54757.1"/>
    </source>
</evidence>
<keyword evidence="1" id="KW-0812">Transmembrane</keyword>